<dbReference type="AlphaFoldDB" id="A0A1B0BH79"/>
<organism evidence="1 2">
    <name type="scientific">Glossina palpalis gambiensis</name>
    <dbReference type="NCBI Taxonomy" id="67801"/>
    <lineage>
        <taxon>Eukaryota</taxon>
        <taxon>Metazoa</taxon>
        <taxon>Ecdysozoa</taxon>
        <taxon>Arthropoda</taxon>
        <taxon>Hexapoda</taxon>
        <taxon>Insecta</taxon>
        <taxon>Pterygota</taxon>
        <taxon>Neoptera</taxon>
        <taxon>Endopterygota</taxon>
        <taxon>Diptera</taxon>
        <taxon>Brachycera</taxon>
        <taxon>Muscomorpha</taxon>
        <taxon>Hippoboscoidea</taxon>
        <taxon>Glossinidae</taxon>
        <taxon>Glossina</taxon>
    </lineage>
</organism>
<dbReference type="PROSITE" id="PS50092">
    <property type="entry name" value="TSP1"/>
    <property type="match status" value="1"/>
</dbReference>
<dbReference type="SUPFAM" id="SSF82895">
    <property type="entry name" value="TSP-1 type 1 repeat"/>
    <property type="match status" value="2"/>
</dbReference>
<dbReference type="Gene3D" id="2.20.100.10">
    <property type="entry name" value="Thrombospondin type-1 (TSP1) repeat"/>
    <property type="match status" value="2"/>
</dbReference>
<dbReference type="STRING" id="67801.A0A1B0BH79"/>
<evidence type="ECO:0000313" key="2">
    <source>
        <dbReference type="Proteomes" id="UP000092460"/>
    </source>
</evidence>
<reference evidence="1" key="2">
    <citation type="submission" date="2020-05" db="UniProtKB">
        <authorList>
            <consortium name="EnsemblMetazoa"/>
        </authorList>
    </citation>
    <scope>IDENTIFICATION</scope>
    <source>
        <strain evidence="1">IAEA</strain>
    </source>
</reference>
<dbReference type="PANTHER" id="PTHR11311">
    <property type="entry name" value="SPONDIN"/>
    <property type="match status" value="1"/>
</dbReference>
<name>A0A1B0BH79_9MUSC</name>
<dbReference type="InterPro" id="IPR000884">
    <property type="entry name" value="TSP1_rpt"/>
</dbReference>
<dbReference type="EMBL" id="JXJN01014212">
    <property type="status" value="NOT_ANNOTATED_CDS"/>
    <property type="molecule type" value="Genomic_DNA"/>
</dbReference>
<accession>A0A1B0BH79</accession>
<reference evidence="2" key="1">
    <citation type="submission" date="2015-01" db="EMBL/GenBank/DDBJ databases">
        <authorList>
            <person name="Aksoy S."/>
            <person name="Warren W."/>
            <person name="Wilson R.K."/>
        </authorList>
    </citation>
    <scope>NUCLEOTIDE SEQUENCE [LARGE SCALE GENOMIC DNA]</scope>
    <source>
        <strain evidence="2">IAEA</strain>
    </source>
</reference>
<evidence type="ECO:0008006" key="3">
    <source>
        <dbReference type="Google" id="ProtNLM"/>
    </source>
</evidence>
<evidence type="ECO:0000313" key="1">
    <source>
        <dbReference type="EnsemblMetazoa" id="GPPI029962-PA"/>
    </source>
</evidence>
<dbReference type="VEuPathDB" id="VectorBase:GPPI029962"/>
<dbReference type="InterPro" id="IPR051418">
    <property type="entry name" value="Spondin/Thrombospondin_T1"/>
</dbReference>
<dbReference type="Pfam" id="PF00090">
    <property type="entry name" value="TSP_1"/>
    <property type="match status" value="2"/>
</dbReference>
<sequence length="196" mass="22515">MLLIGLVKDKLVNPRLSHRDREAIMWNLRIHMVYIWSTATATNSANLSGSATTAYTIFKVHLIIGIGGHRLETLEKNDHYSRLFINIHWSARSECSASCGIGITMRTRSFINHLERKRCPHINIVEKQKCMQPDYVFKQIELPDPMCPTMQWSDWSQCTAICGRGVTIRTRLLLLEDESITENCTKTISKDKHTQT</sequence>
<proteinExistence type="predicted"/>
<protein>
    <recommendedName>
        <fullName evidence="3">Spondin-like TSP1 domain-containing protein</fullName>
    </recommendedName>
</protein>
<dbReference type="GO" id="GO:0031012">
    <property type="term" value="C:extracellular matrix"/>
    <property type="evidence" value="ECO:0007669"/>
    <property type="project" value="TreeGrafter"/>
</dbReference>
<dbReference type="PANTHER" id="PTHR11311:SF23">
    <property type="entry name" value="SPONDIN-1"/>
    <property type="match status" value="1"/>
</dbReference>
<dbReference type="EnsemblMetazoa" id="GPPI029962-RA">
    <property type="protein sequence ID" value="GPPI029962-PA"/>
    <property type="gene ID" value="GPPI029962"/>
</dbReference>
<dbReference type="SMART" id="SM00209">
    <property type="entry name" value="TSP1"/>
    <property type="match status" value="2"/>
</dbReference>
<dbReference type="Proteomes" id="UP000092460">
    <property type="component" value="Unassembled WGS sequence"/>
</dbReference>
<dbReference type="InterPro" id="IPR036383">
    <property type="entry name" value="TSP1_rpt_sf"/>
</dbReference>
<keyword evidence="2" id="KW-1185">Reference proteome</keyword>
<dbReference type="GO" id="GO:0007155">
    <property type="term" value="P:cell adhesion"/>
    <property type="evidence" value="ECO:0007669"/>
    <property type="project" value="TreeGrafter"/>
</dbReference>